<dbReference type="OrthoDB" id="1524661at2"/>
<dbReference type="AlphaFoldDB" id="A0A1Z4LP88"/>
<keyword evidence="2" id="KW-1185">Reference proteome</keyword>
<organism evidence="1 2">
    <name type="scientific">Calothrix parasitica NIES-267</name>
    <dbReference type="NCBI Taxonomy" id="1973488"/>
    <lineage>
        <taxon>Bacteria</taxon>
        <taxon>Bacillati</taxon>
        <taxon>Cyanobacteriota</taxon>
        <taxon>Cyanophyceae</taxon>
        <taxon>Nostocales</taxon>
        <taxon>Calotrichaceae</taxon>
        <taxon>Calothrix</taxon>
    </lineage>
</organism>
<dbReference type="EMBL" id="AP018227">
    <property type="protein sequence ID" value="BAY83013.1"/>
    <property type="molecule type" value="Genomic_DNA"/>
</dbReference>
<gene>
    <name evidence="1" type="ORF">NIES267_24990</name>
</gene>
<dbReference type="SUPFAM" id="SSF55144">
    <property type="entry name" value="LigT-like"/>
    <property type="match status" value="1"/>
</dbReference>
<name>A0A1Z4LP88_9CYAN</name>
<evidence type="ECO:0000313" key="1">
    <source>
        <dbReference type="EMBL" id="BAY83013.1"/>
    </source>
</evidence>
<dbReference type="PANTHER" id="PTHR40037:SF1">
    <property type="entry name" value="PHOSPHOESTERASE SAOUHSC_00951-RELATED"/>
    <property type="match status" value="1"/>
</dbReference>
<protein>
    <recommendedName>
        <fullName evidence="3">2'-5' RNA ligase</fullName>
    </recommendedName>
</protein>
<evidence type="ECO:0008006" key="3">
    <source>
        <dbReference type="Google" id="ProtNLM"/>
    </source>
</evidence>
<dbReference type="Pfam" id="PF13563">
    <property type="entry name" value="2_5_RNA_ligase2"/>
    <property type="match status" value="1"/>
</dbReference>
<dbReference type="PANTHER" id="PTHR40037">
    <property type="entry name" value="PHOSPHOESTERASE YJCG-RELATED"/>
    <property type="match status" value="1"/>
</dbReference>
<dbReference type="Proteomes" id="UP000218418">
    <property type="component" value="Chromosome"/>
</dbReference>
<accession>A0A1Z4LP88</accession>
<proteinExistence type="predicted"/>
<reference evidence="1 2" key="1">
    <citation type="submission" date="2017-06" db="EMBL/GenBank/DDBJ databases">
        <title>Genome sequencing of cyanobaciteial culture collection at National Institute for Environmental Studies (NIES).</title>
        <authorList>
            <person name="Hirose Y."/>
            <person name="Shimura Y."/>
            <person name="Fujisawa T."/>
            <person name="Nakamura Y."/>
            <person name="Kawachi M."/>
        </authorList>
    </citation>
    <scope>NUCLEOTIDE SEQUENCE [LARGE SCALE GENOMIC DNA]</scope>
    <source>
        <strain evidence="1 2">NIES-267</strain>
    </source>
</reference>
<dbReference type="InterPro" id="IPR050580">
    <property type="entry name" value="2H_phosphoesterase_YjcG-like"/>
</dbReference>
<sequence length="179" mass="20736">MLYFIALLPPDSIQDFATGIKQYFADNYDSKHAFKSPPHITLQPPFEWDSSQIIELEDCLEKFVIGRSSIPIILDGYNAFVPRVIYIDVVQSADLMNLQFELMSDLETNLGIVDKVGKSRGFTPHMTVAFKDLKKSQFKAAWNEFENKELHFEFTASKLTLLNHENKKWNISKEFDFVF</sequence>
<dbReference type="Gene3D" id="3.90.1140.10">
    <property type="entry name" value="Cyclic phosphodiesterase"/>
    <property type="match status" value="1"/>
</dbReference>
<evidence type="ECO:0000313" key="2">
    <source>
        <dbReference type="Proteomes" id="UP000218418"/>
    </source>
</evidence>
<dbReference type="InterPro" id="IPR009097">
    <property type="entry name" value="Cyclic_Pdiesterase"/>
</dbReference>